<evidence type="ECO:0000313" key="9">
    <source>
        <dbReference type="Proteomes" id="UP000005104"/>
    </source>
</evidence>
<keyword evidence="9" id="KW-1185">Reference proteome</keyword>
<evidence type="ECO:0000256" key="1">
    <source>
        <dbReference type="ARBA" id="ARBA00000142"/>
    </source>
</evidence>
<comment type="similarity">
    <text evidence="7">Belongs to the class I-like SAM-binding methyltransferase superfamily. TrmB family.</text>
</comment>
<feature type="binding site" evidence="7">
    <location>
        <position position="68"/>
    </location>
    <ligand>
        <name>S-adenosyl-L-methionine</name>
        <dbReference type="ChEBI" id="CHEBI:59789"/>
    </ligand>
</feature>
<proteinExistence type="inferred from homology"/>
<organism evidence="8 9">
    <name type="scientific">Desulfosporosinus youngiae DSM 17734</name>
    <dbReference type="NCBI Taxonomy" id="768710"/>
    <lineage>
        <taxon>Bacteria</taxon>
        <taxon>Bacillati</taxon>
        <taxon>Bacillota</taxon>
        <taxon>Clostridia</taxon>
        <taxon>Eubacteriales</taxon>
        <taxon>Desulfitobacteriaceae</taxon>
        <taxon>Desulfosporosinus</taxon>
    </lineage>
</organism>
<comment type="catalytic activity">
    <reaction evidence="1 7">
        <text>guanosine(46) in tRNA + S-adenosyl-L-methionine = N(7)-methylguanosine(46) in tRNA + S-adenosyl-L-homocysteine</text>
        <dbReference type="Rhea" id="RHEA:42708"/>
        <dbReference type="Rhea" id="RHEA-COMP:10188"/>
        <dbReference type="Rhea" id="RHEA-COMP:10189"/>
        <dbReference type="ChEBI" id="CHEBI:57856"/>
        <dbReference type="ChEBI" id="CHEBI:59789"/>
        <dbReference type="ChEBI" id="CHEBI:74269"/>
        <dbReference type="ChEBI" id="CHEBI:74480"/>
        <dbReference type="EC" id="2.1.1.33"/>
    </reaction>
</comment>
<feature type="binding site" evidence="7">
    <location>
        <position position="95"/>
    </location>
    <ligand>
        <name>S-adenosyl-L-methionine</name>
        <dbReference type="ChEBI" id="CHEBI:59789"/>
    </ligand>
</feature>
<sequence length="216" mass="25706">MRLRKKGWAKPELEKDYKVIFTPIEHKGRWKEVFGNNYPIHLELGCGRGRFINQLAGANTTINYLALDVYDELLVHVLRSANENHLNNIRVIPINIENIGDLFAQDEIEKLYINFCTPWPKKKHHKRRLTHPNFLRLYQTFLKPESEIWFKTDDDALFTDSLEYFQEAGYNELYRTYNLHQSDFQGNIMTEYEEKFCHQSIKIKFVKLRNSGHGLK</sequence>
<dbReference type="HAMAP" id="MF_01057">
    <property type="entry name" value="tRNA_methyltr_TrmB"/>
    <property type="match status" value="1"/>
</dbReference>
<keyword evidence="3 7" id="KW-0489">Methyltransferase</keyword>
<dbReference type="PANTHER" id="PTHR23417">
    <property type="entry name" value="3-DEOXY-D-MANNO-OCTULOSONIC-ACID TRANSFERASE/TRNA GUANINE-N 7 - -METHYLTRANSFERASE"/>
    <property type="match status" value="1"/>
</dbReference>
<dbReference type="STRING" id="768710.DesyoDRAFT_3461"/>
<keyword evidence="5 7" id="KW-0949">S-adenosyl-L-methionine</keyword>
<evidence type="ECO:0000313" key="8">
    <source>
        <dbReference type="EMBL" id="EHQ90472.1"/>
    </source>
</evidence>
<dbReference type="Proteomes" id="UP000005104">
    <property type="component" value="Chromosome"/>
</dbReference>
<dbReference type="GO" id="GO:0043527">
    <property type="term" value="C:tRNA methyltransferase complex"/>
    <property type="evidence" value="ECO:0007669"/>
    <property type="project" value="TreeGrafter"/>
</dbReference>
<dbReference type="NCBIfam" id="TIGR00091">
    <property type="entry name" value="tRNA (guanosine(46)-N7)-methyltransferase TrmB"/>
    <property type="match status" value="1"/>
</dbReference>
<dbReference type="InterPro" id="IPR003358">
    <property type="entry name" value="tRNA_(Gua-N-7)_MeTrfase_Trmb"/>
</dbReference>
<comment type="function">
    <text evidence="2 7">Catalyzes the formation of N(7)-methylguanine at position 46 (m7G46) in tRNA.</text>
</comment>
<dbReference type="InterPro" id="IPR055361">
    <property type="entry name" value="tRNA_methyltr_TrmB_bact"/>
</dbReference>
<accession>H5XW20</accession>
<keyword evidence="4 7" id="KW-0808">Transferase</keyword>
<dbReference type="eggNOG" id="COG0220">
    <property type="taxonomic scope" value="Bacteria"/>
</dbReference>
<dbReference type="PANTHER" id="PTHR23417:SF14">
    <property type="entry name" value="PENTACOTRIPEPTIDE-REPEAT REGION OF PRORP DOMAIN-CONTAINING PROTEIN"/>
    <property type="match status" value="1"/>
</dbReference>
<dbReference type="EMBL" id="CM001441">
    <property type="protein sequence ID" value="EHQ90472.1"/>
    <property type="molecule type" value="Genomic_DNA"/>
</dbReference>
<gene>
    <name evidence="7" type="primary">trmB</name>
    <name evidence="8" type="ORF">DesyoDRAFT_3461</name>
</gene>
<feature type="binding site" evidence="7">
    <location>
        <position position="121"/>
    </location>
    <ligand>
        <name>substrate</name>
    </ligand>
</feature>
<feature type="binding site" evidence="7">
    <location>
        <position position="153"/>
    </location>
    <ligand>
        <name>substrate</name>
    </ligand>
</feature>
<evidence type="ECO:0000256" key="2">
    <source>
        <dbReference type="ARBA" id="ARBA00003015"/>
    </source>
</evidence>
<dbReference type="AlphaFoldDB" id="H5XW20"/>
<dbReference type="Pfam" id="PF02390">
    <property type="entry name" value="Methyltransf_4"/>
    <property type="match status" value="1"/>
</dbReference>
<evidence type="ECO:0000256" key="5">
    <source>
        <dbReference type="ARBA" id="ARBA00022691"/>
    </source>
</evidence>
<evidence type="ECO:0000256" key="3">
    <source>
        <dbReference type="ARBA" id="ARBA00022603"/>
    </source>
</evidence>
<dbReference type="UniPathway" id="UPA00989"/>
<feature type="binding site" evidence="7">
    <location>
        <position position="43"/>
    </location>
    <ligand>
        <name>S-adenosyl-L-methionine</name>
        <dbReference type="ChEBI" id="CHEBI:59789"/>
    </ligand>
</feature>
<comment type="pathway">
    <text evidence="7">tRNA modification; N(7)-methylguanine-tRNA biosynthesis.</text>
</comment>
<evidence type="ECO:0000256" key="7">
    <source>
        <dbReference type="HAMAP-Rule" id="MF_01057"/>
    </source>
</evidence>
<dbReference type="EC" id="2.1.1.33" evidence="7"/>
<dbReference type="HOGENOM" id="CLU_050910_2_1_9"/>
<dbReference type="Gene3D" id="3.40.50.150">
    <property type="entry name" value="Vaccinia Virus protein VP39"/>
    <property type="match status" value="1"/>
</dbReference>
<dbReference type="GO" id="GO:0008176">
    <property type="term" value="F:tRNA (guanine(46)-N7)-methyltransferase activity"/>
    <property type="evidence" value="ECO:0007669"/>
    <property type="project" value="UniProtKB-UniRule"/>
</dbReference>
<reference evidence="8 9" key="1">
    <citation type="submission" date="2011-11" db="EMBL/GenBank/DDBJ databases">
        <title>The Noncontiguous Finished genome of Desulfosporosinus youngiae DSM 17734.</title>
        <authorList>
            <consortium name="US DOE Joint Genome Institute (JGI-PGF)"/>
            <person name="Lucas S."/>
            <person name="Han J."/>
            <person name="Lapidus A."/>
            <person name="Cheng J.-F."/>
            <person name="Goodwin L."/>
            <person name="Pitluck S."/>
            <person name="Peters L."/>
            <person name="Ovchinnikova G."/>
            <person name="Lu M."/>
            <person name="Land M.L."/>
            <person name="Hauser L."/>
            <person name="Pester M."/>
            <person name="Spring S."/>
            <person name="Ollivier B."/>
            <person name="Rattei T."/>
            <person name="Klenk H.-P."/>
            <person name="Wagner M."/>
            <person name="Loy A."/>
            <person name="Woyke T.J."/>
        </authorList>
    </citation>
    <scope>NUCLEOTIDE SEQUENCE [LARGE SCALE GENOMIC DNA]</scope>
    <source>
        <strain evidence="8 9">DSM 17734</strain>
    </source>
</reference>
<keyword evidence="6 7" id="KW-0819">tRNA processing</keyword>
<dbReference type="PROSITE" id="PS51625">
    <property type="entry name" value="SAM_MT_TRMB"/>
    <property type="match status" value="1"/>
</dbReference>
<name>H5XW20_9FIRM</name>
<dbReference type="OrthoDB" id="9802090at2"/>
<evidence type="ECO:0000256" key="4">
    <source>
        <dbReference type="ARBA" id="ARBA00022679"/>
    </source>
</evidence>
<dbReference type="InterPro" id="IPR029063">
    <property type="entry name" value="SAM-dependent_MTases_sf"/>
</dbReference>
<comment type="caution">
    <text evidence="7">Lacks conserved residue(s) required for the propagation of feature annotation.</text>
</comment>
<feature type="binding site" evidence="7">
    <location>
        <begin position="190"/>
        <end position="193"/>
    </location>
    <ligand>
        <name>substrate</name>
    </ligand>
</feature>
<dbReference type="RefSeq" id="WP_007784885.1">
    <property type="nucleotide sequence ID" value="NZ_CM001441.1"/>
</dbReference>
<evidence type="ECO:0000256" key="6">
    <source>
        <dbReference type="ARBA" id="ARBA00022694"/>
    </source>
</evidence>
<dbReference type="SUPFAM" id="SSF53335">
    <property type="entry name" value="S-adenosyl-L-methionine-dependent methyltransferases"/>
    <property type="match status" value="1"/>
</dbReference>
<protein>
    <recommendedName>
        <fullName evidence="7">tRNA (guanine-N(7)-)-methyltransferase</fullName>
        <ecNumber evidence="7">2.1.1.33</ecNumber>
    </recommendedName>
    <alternativeName>
        <fullName evidence="7">tRNA (guanine(46)-N(7))-methyltransferase</fullName>
    </alternativeName>
    <alternativeName>
        <fullName evidence="7">tRNA(m7G46)-methyltransferase</fullName>
    </alternativeName>
</protein>
<dbReference type="NCBIfam" id="NF001080">
    <property type="entry name" value="PRK00121.2-2"/>
    <property type="match status" value="1"/>
</dbReference>